<gene>
    <name evidence="1" type="ORF">HPB50_022445</name>
</gene>
<protein>
    <submittedName>
        <fullName evidence="1">Uncharacterized protein</fullName>
    </submittedName>
</protein>
<evidence type="ECO:0000313" key="1">
    <source>
        <dbReference type="EMBL" id="KAH6923114.1"/>
    </source>
</evidence>
<evidence type="ECO:0000313" key="2">
    <source>
        <dbReference type="Proteomes" id="UP000821845"/>
    </source>
</evidence>
<sequence>MAEGSAHGNTPASLKISDEDSGTASEGSDADSDTPLDLTWKTQEASLTQEQKKIRYPKADASSHVPSKSGKTLEHSHFTERREHLHHHEQAQGEECGASSEAMKEHHQQESDDKGELVLRCS</sequence>
<dbReference type="Proteomes" id="UP000821845">
    <property type="component" value="Chromosome 9"/>
</dbReference>
<accession>A0ACB7RML5</accession>
<reference evidence="1" key="1">
    <citation type="submission" date="2020-05" db="EMBL/GenBank/DDBJ databases">
        <title>Large-scale comparative analyses of tick genomes elucidate their genetic diversity and vector capacities.</title>
        <authorList>
            <person name="Jia N."/>
            <person name="Wang J."/>
            <person name="Shi W."/>
            <person name="Du L."/>
            <person name="Sun Y."/>
            <person name="Zhan W."/>
            <person name="Jiang J."/>
            <person name="Wang Q."/>
            <person name="Zhang B."/>
            <person name="Ji P."/>
            <person name="Sakyi L.B."/>
            <person name="Cui X."/>
            <person name="Yuan T."/>
            <person name="Jiang B."/>
            <person name="Yang W."/>
            <person name="Lam T.T.-Y."/>
            <person name="Chang Q."/>
            <person name="Ding S."/>
            <person name="Wang X."/>
            <person name="Zhu J."/>
            <person name="Ruan X."/>
            <person name="Zhao L."/>
            <person name="Wei J."/>
            <person name="Que T."/>
            <person name="Du C."/>
            <person name="Cheng J."/>
            <person name="Dai P."/>
            <person name="Han X."/>
            <person name="Huang E."/>
            <person name="Gao Y."/>
            <person name="Liu J."/>
            <person name="Shao H."/>
            <person name="Ye R."/>
            <person name="Li L."/>
            <person name="Wei W."/>
            <person name="Wang X."/>
            <person name="Wang C."/>
            <person name="Yang T."/>
            <person name="Huo Q."/>
            <person name="Li W."/>
            <person name="Guo W."/>
            <person name="Chen H."/>
            <person name="Zhou L."/>
            <person name="Ni X."/>
            <person name="Tian J."/>
            <person name="Zhou Y."/>
            <person name="Sheng Y."/>
            <person name="Liu T."/>
            <person name="Pan Y."/>
            <person name="Xia L."/>
            <person name="Li J."/>
            <person name="Zhao F."/>
            <person name="Cao W."/>
        </authorList>
    </citation>
    <scope>NUCLEOTIDE SEQUENCE</scope>
    <source>
        <strain evidence="1">Hyas-2018</strain>
    </source>
</reference>
<organism evidence="1 2">
    <name type="scientific">Hyalomma asiaticum</name>
    <name type="common">Tick</name>
    <dbReference type="NCBI Taxonomy" id="266040"/>
    <lineage>
        <taxon>Eukaryota</taxon>
        <taxon>Metazoa</taxon>
        <taxon>Ecdysozoa</taxon>
        <taxon>Arthropoda</taxon>
        <taxon>Chelicerata</taxon>
        <taxon>Arachnida</taxon>
        <taxon>Acari</taxon>
        <taxon>Parasitiformes</taxon>
        <taxon>Ixodida</taxon>
        <taxon>Ixodoidea</taxon>
        <taxon>Ixodidae</taxon>
        <taxon>Hyalomminae</taxon>
        <taxon>Hyalomma</taxon>
    </lineage>
</organism>
<comment type="caution">
    <text evidence="1">The sequence shown here is derived from an EMBL/GenBank/DDBJ whole genome shotgun (WGS) entry which is preliminary data.</text>
</comment>
<keyword evidence="2" id="KW-1185">Reference proteome</keyword>
<dbReference type="EMBL" id="CM023489">
    <property type="protein sequence ID" value="KAH6923114.1"/>
    <property type="molecule type" value="Genomic_DNA"/>
</dbReference>
<name>A0ACB7RML5_HYAAI</name>
<proteinExistence type="predicted"/>